<keyword evidence="1" id="KW-0378">Hydrolase</keyword>
<keyword evidence="2" id="KW-1185">Reference proteome</keyword>
<dbReference type="GO" id="GO:0016787">
    <property type="term" value="F:hydrolase activity"/>
    <property type="evidence" value="ECO:0007669"/>
    <property type="project" value="UniProtKB-KW"/>
</dbReference>
<dbReference type="InterPro" id="IPR050275">
    <property type="entry name" value="PGM_Phosphatase"/>
</dbReference>
<dbReference type="SMART" id="SM00855">
    <property type="entry name" value="PGAM"/>
    <property type="match status" value="1"/>
</dbReference>
<sequence length="210" mass="23457">MRTSVYLIRHGAYDHRPSPEGTEASCDFGLSELGRRQAYALADRLVSTGEIRSDALFCSTLPRARQTADILAPALGLAAVPLPELCEWESGNEVLGVDAFMRKFDELDLSQRRTHRFCDGFETIQEFTVRVQSKLRELLSRFEGKTIVLVVHGGVVEAAFSYFLGFGPGPFEGGYPAAGHTSITHWRQSTTRREWVQEFANDTHHLRGLA</sequence>
<gene>
    <name evidence="1" type="ORF">AACH06_24900</name>
</gene>
<dbReference type="Pfam" id="PF00300">
    <property type="entry name" value="His_Phos_1"/>
    <property type="match status" value="1"/>
</dbReference>
<name>A0ABU9BVT0_9BURK</name>
<evidence type="ECO:0000313" key="2">
    <source>
        <dbReference type="Proteomes" id="UP001371218"/>
    </source>
</evidence>
<organism evidence="1 2">
    <name type="scientific">Ideonella lacteola</name>
    <dbReference type="NCBI Taxonomy" id="2984193"/>
    <lineage>
        <taxon>Bacteria</taxon>
        <taxon>Pseudomonadati</taxon>
        <taxon>Pseudomonadota</taxon>
        <taxon>Betaproteobacteria</taxon>
        <taxon>Burkholderiales</taxon>
        <taxon>Sphaerotilaceae</taxon>
        <taxon>Ideonella</taxon>
    </lineage>
</organism>
<dbReference type="RefSeq" id="WP_341428502.1">
    <property type="nucleotide sequence ID" value="NZ_JBBUTG010000024.1"/>
</dbReference>
<dbReference type="PANTHER" id="PTHR48100">
    <property type="entry name" value="BROAD-SPECIFICITY PHOSPHATASE YOR283W-RELATED"/>
    <property type="match status" value="1"/>
</dbReference>
<dbReference type="EC" id="3.1.3.-" evidence="1"/>
<dbReference type="SUPFAM" id="SSF53254">
    <property type="entry name" value="Phosphoglycerate mutase-like"/>
    <property type="match status" value="1"/>
</dbReference>
<dbReference type="EMBL" id="JBBUTG010000024">
    <property type="protein sequence ID" value="MEK8034076.1"/>
    <property type="molecule type" value="Genomic_DNA"/>
</dbReference>
<accession>A0ABU9BVT0</accession>
<comment type="caution">
    <text evidence="1">The sequence shown here is derived from an EMBL/GenBank/DDBJ whole genome shotgun (WGS) entry which is preliminary data.</text>
</comment>
<dbReference type="Gene3D" id="3.40.50.1240">
    <property type="entry name" value="Phosphoglycerate mutase-like"/>
    <property type="match status" value="1"/>
</dbReference>
<dbReference type="PANTHER" id="PTHR48100:SF59">
    <property type="entry name" value="ADENOSYLCOBALAMIN_ALPHA-RIBAZOLE PHOSPHATASE"/>
    <property type="match status" value="1"/>
</dbReference>
<dbReference type="InterPro" id="IPR029033">
    <property type="entry name" value="His_PPase_superfam"/>
</dbReference>
<reference evidence="1 2" key="1">
    <citation type="submission" date="2024-04" db="EMBL/GenBank/DDBJ databases">
        <title>Novel species of the genus Ideonella isolated from streams.</title>
        <authorList>
            <person name="Lu H."/>
        </authorList>
    </citation>
    <scope>NUCLEOTIDE SEQUENCE [LARGE SCALE GENOMIC DNA]</scope>
    <source>
        <strain evidence="1 2">DXS29W</strain>
    </source>
</reference>
<dbReference type="CDD" id="cd07067">
    <property type="entry name" value="HP_PGM_like"/>
    <property type="match status" value="1"/>
</dbReference>
<dbReference type="Proteomes" id="UP001371218">
    <property type="component" value="Unassembled WGS sequence"/>
</dbReference>
<proteinExistence type="predicted"/>
<evidence type="ECO:0000313" key="1">
    <source>
        <dbReference type="EMBL" id="MEK8034076.1"/>
    </source>
</evidence>
<protein>
    <submittedName>
        <fullName evidence="1">Histidine phosphatase family protein</fullName>
        <ecNumber evidence="1">3.1.3.-</ecNumber>
    </submittedName>
</protein>
<dbReference type="InterPro" id="IPR013078">
    <property type="entry name" value="His_Pase_superF_clade-1"/>
</dbReference>